<proteinExistence type="predicted"/>
<dbReference type="Pfam" id="PF00196">
    <property type="entry name" value="GerE"/>
    <property type="match status" value="1"/>
</dbReference>
<evidence type="ECO:0000256" key="2">
    <source>
        <dbReference type="ARBA" id="ARBA00023125"/>
    </source>
</evidence>
<feature type="domain" description="HTH luxR-type" evidence="5">
    <location>
        <begin position="830"/>
        <end position="895"/>
    </location>
</feature>
<dbReference type="SUPFAM" id="SSF52540">
    <property type="entry name" value="P-loop containing nucleoside triphosphate hydrolases"/>
    <property type="match status" value="1"/>
</dbReference>
<dbReference type="PRINTS" id="PR00038">
    <property type="entry name" value="HTHLUXR"/>
</dbReference>
<dbReference type="InterPro" id="IPR003593">
    <property type="entry name" value="AAA+_ATPase"/>
</dbReference>
<dbReference type="Gene3D" id="1.10.10.10">
    <property type="entry name" value="Winged helix-like DNA-binding domain superfamily/Winged helix DNA-binding domain"/>
    <property type="match status" value="1"/>
</dbReference>
<reference evidence="7" key="2">
    <citation type="submission" date="2009-10" db="EMBL/GenBank/DDBJ databases">
        <title>The genome sequence of Streptomyces pristinaespiralis strain ATCC 25486.</title>
        <authorList>
            <consortium name="The Broad Institute Genome Sequencing Platform"/>
            <consortium name="Broad Institute Microbial Sequencing Center"/>
            <person name="Fischbach M."/>
            <person name="Godfrey P."/>
            <person name="Ward D."/>
            <person name="Young S."/>
            <person name="Zeng Q."/>
            <person name="Koehrsen M."/>
            <person name="Alvarado L."/>
            <person name="Berlin A.M."/>
            <person name="Bochicchio J."/>
            <person name="Borenstein D."/>
            <person name="Chapman S.B."/>
            <person name="Chen Z."/>
            <person name="Engels R."/>
            <person name="Freedman E."/>
            <person name="Gellesch M."/>
            <person name="Goldberg J."/>
            <person name="Griggs A."/>
            <person name="Gujja S."/>
            <person name="Heilman E.R."/>
            <person name="Heiman D.I."/>
            <person name="Hepburn T.A."/>
            <person name="Howarth C."/>
            <person name="Jen D."/>
            <person name="Larson L."/>
            <person name="Lewis B."/>
            <person name="Mehta T."/>
            <person name="Park D."/>
            <person name="Pearson M."/>
            <person name="Richards J."/>
            <person name="Roberts A."/>
            <person name="Saif S."/>
            <person name="Shea T.D."/>
            <person name="Shenoy N."/>
            <person name="Sisk P."/>
            <person name="Stolte C."/>
            <person name="Sykes S.N."/>
            <person name="Thomson T."/>
            <person name="Walk T."/>
            <person name="White J."/>
            <person name="Yandava C."/>
            <person name="Straight P."/>
            <person name="Clardy J."/>
            <person name="Hung D."/>
            <person name="Kolter R."/>
            <person name="Mekalanos J."/>
            <person name="Walker S."/>
            <person name="Walsh C.T."/>
            <person name="Wieland-Brown L.C."/>
            <person name="Haas B."/>
            <person name="Nusbaum C."/>
            <person name="Birren B."/>
        </authorList>
    </citation>
    <scope>NUCLEOTIDE SEQUENCE [LARGE SCALE GENOMIC DNA]</scope>
    <source>
        <strain evidence="7">ATCC 25486 / DSM 40338 / CBS 914.69 / JCM 4507 / NBRC 13074 / NRRL 2958 / 5647</strain>
    </source>
</reference>
<dbReference type="Gene3D" id="3.40.50.300">
    <property type="entry name" value="P-loop containing nucleotide triphosphate hydrolases"/>
    <property type="match status" value="1"/>
</dbReference>
<dbReference type="InterPro" id="IPR011990">
    <property type="entry name" value="TPR-like_helical_dom_sf"/>
</dbReference>
<keyword evidence="2" id="KW-0238">DNA-binding</keyword>
<dbReference type="InterPro" id="IPR016032">
    <property type="entry name" value="Sig_transdc_resp-reg_C-effctor"/>
</dbReference>
<evidence type="ECO:0000256" key="3">
    <source>
        <dbReference type="ARBA" id="ARBA00023163"/>
    </source>
</evidence>
<organism evidence="6 7">
    <name type="scientific">Streptomyces pristinaespiralis (strain ATCC 25486 / DSM 40338 / CBS 914.69 / JCM 4507 / KCC S-0507 / NBRC 13074 / NRRL 2958 / 5647)</name>
    <dbReference type="NCBI Taxonomy" id="457429"/>
    <lineage>
        <taxon>Bacteria</taxon>
        <taxon>Bacillati</taxon>
        <taxon>Actinomycetota</taxon>
        <taxon>Actinomycetes</taxon>
        <taxon>Kitasatosporales</taxon>
        <taxon>Streptomycetaceae</taxon>
        <taxon>Streptomyces</taxon>
    </lineage>
</organism>
<protein>
    <submittedName>
        <fullName evidence="6">LuxR-family transcriptional regulator</fullName>
    </submittedName>
</protein>
<dbReference type="eggNOG" id="COG2909">
    <property type="taxonomic scope" value="Bacteria"/>
</dbReference>
<dbReference type="SMART" id="SM00382">
    <property type="entry name" value="AAA"/>
    <property type="match status" value="1"/>
</dbReference>
<keyword evidence="7" id="KW-1185">Reference proteome</keyword>
<dbReference type="InterPro" id="IPR036388">
    <property type="entry name" value="WH-like_DNA-bd_sf"/>
</dbReference>
<name>B5H945_STRE2</name>
<keyword evidence="1" id="KW-0805">Transcription regulation</keyword>
<feature type="region of interest" description="Disordered" evidence="4">
    <location>
        <begin position="1"/>
        <end position="26"/>
    </location>
</feature>
<dbReference type="InterPro" id="IPR027417">
    <property type="entry name" value="P-loop_NTPase"/>
</dbReference>
<dbReference type="Proteomes" id="UP000002805">
    <property type="component" value="Chromosome"/>
</dbReference>
<reference evidence="7" key="1">
    <citation type="submission" date="2008-02" db="EMBL/GenBank/DDBJ databases">
        <authorList>
            <consortium name="The Broad Institute Genome Sequencing Platform"/>
            <person name="Fischbach M."/>
            <person name="Ward D."/>
            <person name="Young S."/>
            <person name="Jaffe D."/>
            <person name="Gnerre S."/>
            <person name="Berlin A."/>
            <person name="Heiman D."/>
            <person name="Hepburn T."/>
            <person name="Sykes S."/>
            <person name="Alvarado L."/>
            <person name="Kodira C.D."/>
            <person name="Straight P."/>
            <person name="Clardy J."/>
            <person name="Hung D."/>
            <person name="Kolter R."/>
            <person name="Mekalanos J."/>
            <person name="Walker S."/>
            <person name="Walsh C.T."/>
            <person name="Lander E."/>
            <person name="Galagan J."/>
            <person name="Nusbaum C."/>
            <person name="Birren B."/>
        </authorList>
    </citation>
    <scope>NUCLEOTIDE SEQUENCE [LARGE SCALE GENOMIC DNA]</scope>
    <source>
        <strain evidence="7">ATCC 25486 / DSM 40338 / CBS 914.69 / JCM 4507 / NBRC 13074 / NRRL 2958 / 5647</strain>
    </source>
</reference>
<accession>B5H945</accession>
<dbReference type="InterPro" id="IPR059106">
    <property type="entry name" value="WHD_MalT"/>
</dbReference>
<dbReference type="Pfam" id="PF25873">
    <property type="entry name" value="WHD_MalT"/>
    <property type="match status" value="1"/>
</dbReference>
<dbReference type="SMART" id="SM00421">
    <property type="entry name" value="HTH_LUXR"/>
    <property type="match status" value="1"/>
</dbReference>
<dbReference type="HOGENOM" id="CLU_006325_2_0_11"/>
<evidence type="ECO:0000259" key="5">
    <source>
        <dbReference type="PROSITE" id="PS50043"/>
    </source>
</evidence>
<dbReference type="EMBL" id="CM000950">
    <property type="protein sequence ID" value="EDY63356.2"/>
    <property type="molecule type" value="Genomic_DNA"/>
</dbReference>
<evidence type="ECO:0000313" key="7">
    <source>
        <dbReference type="Proteomes" id="UP000002805"/>
    </source>
</evidence>
<evidence type="ECO:0000313" key="6">
    <source>
        <dbReference type="EMBL" id="EDY63356.2"/>
    </source>
</evidence>
<dbReference type="AlphaFoldDB" id="B5H945"/>
<dbReference type="CDD" id="cd06170">
    <property type="entry name" value="LuxR_C_like"/>
    <property type="match status" value="1"/>
</dbReference>
<gene>
    <name evidence="6" type="ORF">SSDG_01584</name>
</gene>
<keyword evidence="3" id="KW-0804">Transcription</keyword>
<dbReference type="SUPFAM" id="SSF46894">
    <property type="entry name" value="C-terminal effector domain of the bipartite response regulators"/>
    <property type="match status" value="1"/>
</dbReference>
<dbReference type="GO" id="GO:0006355">
    <property type="term" value="P:regulation of DNA-templated transcription"/>
    <property type="evidence" value="ECO:0007669"/>
    <property type="project" value="InterPro"/>
</dbReference>
<dbReference type="PANTHER" id="PTHR44688">
    <property type="entry name" value="DNA-BINDING TRANSCRIPTIONAL ACTIVATOR DEVR_DOSR"/>
    <property type="match status" value="1"/>
</dbReference>
<dbReference type="eggNOG" id="COG2197">
    <property type="taxonomic scope" value="Bacteria"/>
</dbReference>
<dbReference type="PROSITE" id="PS50043">
    <property type="entry name" value="HTH_LUXR_2"/>
    <property type="match status" value="1"/>
</dbReference>
<evidence type="ECO:0000256" key="4">
    <source>
        <dbReference type="SAM" id="MobiDB-lite"/>
    </source>
</evidence>
<dbReference type="PANTHER" id="PTHR44688:SF16">
    <property type="entry name" value="DNA-BINDING TRANSCRIPTIONAL ACTIVATOR DEVR_DOSR"/>
    <property type="match status" value="1"/>
</dbReference>
<evidence type="ECO:0000256" key="1">
    <source>
        <dbReference type="ARBA" id="ARBA00023015"/>
    </source>
</evidence>
<dbReference type="GO" id="GO:0003677">
    <property type="term" value="F:DNA binding"/>
    <property type="evidence" value="ECO:0007669"/>
    <property type="project" value="UniProtKB-KW"/>
</dbReference>
<dbReference type="InterPro" id="IPR000792">
    <property type="entry name" value="Tscrpt_reg_LuxR_C"/>
</dbReference>
<dbReference type="Gene3D" id="1.25.40.10">
    <property type="entry name" value="Tetratricopeptide repeat domain"/>
    <property type="match status" value="1"/>
</dbReference>
<sequence>MVRSAVAETDENALGPAGPIAPGTDPLGDPFLRTRIALPTRPATYLRRQRLVRHLDQALRTPLTLVNGAAGAGKTLLTADWAAGLRQPVAWLTAEAGDRGPGMFWAYLLQALRACGAPLSGAVGIPAEAAQVPRKLLTTLAAGLSERDRPVVVVLDEYDRVTDPEIAQQLEYVLHHSGQGMRLVIVTRTEPLLPLHRYRAAGQLTEIRAAELAFTPEEAVALLDLHGLSLPLHAGRALVDRTGGWAAGLRLSALAARDSADPEVYLKEFEAGHSTVADFLLAEVHRRQTQETQDLLLRVSVLERFCPGLANALTRRTDAETILVKLHRENAFVEHLGHSWYRLHPLFGEILRAHLQVCLPGIEPELHRRAAQWLRRSGSLTETLAHGAASGNWGFTAGALVDDLAIGQLFTGLRSDGLDQLFSGMEPAATGPAPELVRAARDLSRYDTERGLFHLHHAKERLSCDAPDTAAAQLSCALLEALAARLTGSPERAENAAAAADRLQQEVPGHLLDKHPEFNALLMTHLGSTLLWAGRFEDARAALTTVTGSHGGSSTALPRQEAMGYLALIDYLNGWIGRAERKALAGAAEAERSGLPQPSASGIGLLVLAAVAVDRDELGRAQALLDETARLPSAVHDPVTAAGRAIAKDLLLLVRGNARAAVEARDPAVPAAVASPWAAGHEAVVASAAHLAEGRPERAAEVLQDVSGDQPACAVEAARMLLAAGRPGAALGLLDSIRTGARTGPAVTVRAALARAQAAEGAGDTATARRLVEQALLDARRERLRRPFLDARPWIRPLLSTEPLHELAADWLTPGPSRRGGPTAIDVPPPPLVAEKLSGRERDVLERLARMMSTEEIAADLYVSVNTVKTHLKSVYRKLAVSRRNEAVRRARELGLV</sequence>